<reference evidence="1" key="2">
    <citation type="journal article" date="2015" name="Data Brief">
        <title>Shoot transcriptome of the giant reed, Arundo donax.</title>
        <authorList>
            <person name="Barrero R.A."/>
            <person name="Guerrero F.D."/>
            <person name="Moolhuijzen P."/>
            <person name="Goolsby J.A."/>
            <person name="Tidwell J."/>
            <person name="Bellgard S.E."/>
            <person name="Bellgard M.I."/>
        </authorList>
    </citation>
    <scope>NUCLEOTIDE SEQUENCE</scope>
    <source>
        <tissue evidence="1">Shoot tissue taken approximately 20 cm above the soil surface</tissue>
    </source>
</reference>
<dbReference type="EMBL" id="GBRH01176184">
    <property type="protein sequence ID" value="JAE21712.1"/>
    <property type="molecule type" value="Transcribed_RNA"/>
</dbReference>
<evidence type="ECO:0000313" key="1">
    <source>
        <dbReference type="EMBL" id="JAE21712.1"/>
    </source>
</evidence>
<accession>A0A0A9GB59</accession>
<reference evidence="1" key="1">
    <citation type="submission" date="2014-09" db="EMBL/GenBank/DDBJ databases">
        <authorList>
            <person name="Magalhaes I.L.F."/>
            <person name="Oliveira U."/>
            <person name="Santos F.R."/>
            <person name="Vidigal T.H.D.A."/>
            <person name="Brescovit A.D."/>
            <person name="Santos A.J."/>
        </authorList>
    </citation>
    <scope>NUCLEOTIDE SEQUENCE</scope>
    <source>
        <tissue evidence="1">Shoot tissue taken approximately 20 cm above the soil surface</tissue>
    </source>
</reference>
<proteinExistence type="predicted"/>
<name>A0A0A9GB59_ARUDO</name>
<organism evidence="1">
    <name type="scientific">Arundo donax</name>
    <name type="common">Giant reed</name>
    <name type="synonym">Donax arundinaceus</name>
    <dbReference type="NCBI Taxonomy" id="35708"/>
    <lineage>
        <taxon>Eukaryota</taxon>
        <taxon>Viridiplantae</taxon>
        <taxon>Streptophyta</taxon>
        <taxon>Embryophyta</taxon>
        <taxon>Tracheophyta</taxon>
        <taxon>Spermatophyta</taxon>
        <taxon>Magnoliopsida</taxon>
        <taxon>Liliopsida</taxon>
        <taxon>Poales</taxon>
        <taxon>Poaceae</taxon>
        <taxon>PACMAD clade</taxon>
        <taxon>Arundinoideae</taxon>
        <taxon>Arundineae</taxon>
        <taxon>Arundo</taxon>
    </lineage>
</organism>
<sequence>MSVATTKVTSSTHHRPWRPWCRWWWWRRKKCIIGDGAGAGAGTEGNSPVALNDMTGGIEGAGAMGGGARGTGGGAAARCGGHW</sequence>
<dbReference type="AlphaFoldDB" id="A0A0A9GB59"/>
<protein>
    <submittedName>
        <fullName evidence="1">Aic1</fullName>
    </submittedName>
</protein>